<evidence type="ECO:0000259" key="1">
    <source>
        <dbReference type="Pfam" id="PF00535"/>
    </source>
</evidence>
<keyword evidence="2" id="KW-0328">Glycosyltransferase</keyword>
<dbReference type="Gene3D" id="3.90.550.10">
    <property type="entry name" value="Spore Coat Polysaccharide Biosynthesis Protein SpsA, Chain A"/>
    <property type="match status" value="1"/>
</dbReference>
<organism evidence="2 3">
    <name type="scientific">Leptospira fainei serovar Hurstbridge str. BUT 6</name>
    <dbReference type="NCBI Taxonomy" id="1193011"/>
    <lineage>
        <taxon>Bacteria</taxon>
        <taxon>Pseudomonadati</taxon>
        <taxon>Spirochaetota</taxon>
        <taxon>Spirochaetia</taxon>
        <taxon>Leptospirales</taxon>
        <taxon>Leptospiraceae</taxon>
        <taxon>Leptospira</taxon>
    </lineage>
</organism>
<dbReference type="InterPro" id="IPR001173">
    <property type="entry name" value="Glyco_trans_2-like"/>
</dbReference>
<dbReference type="EC" id="2.4.-.-" evidence="2"/>
<dbReference type="Proteomes" id="UP000014540">
    <property type="component" value="Unassembled WGS sequence"/>
</dbReference>
<sequence>MNNSKAPIALFAYRRVAHTRRTIEALLQNPDAKDSHLILFCDGPKGDDDLESVVALRNFANTVSGFKSVKTIFREHNLGLAKSILTGVTEVLENYNSIIVLEDDIVTHPQFLEYMNFYLTTFENDERVGCIHGYVYPVLGLPEFFFLKGADCWGWASWKRVWKKFNQDGSELLQQLQVKKLESDFDFFNSFPYTQMLRDQIAGRNDSWAIRWYADCFLKGLLCLYPGRSLVQNIGLDLSGTHSGLDPSLSPEFSIDKMKFDDRLPITESIMAKKKISRFFRMKQTSVAKIKRLLRRIVSYILK</sequence>
<dbReference type="RefSeq" id="WP_016547924.1">
    <property type="nucleotide sequence ID" value="NZ_AKWZ02000002.1"/>
</dbReference>
<keyword evidence="3" id="KW-1185">Reference proteome</keyword>
<dbReference type="GO" id="GO:0016757">
    <property type="term" value="F:glycosyltransferase activity"/>
    <property type="evidence" value="ECO:0007669"/>
    <property type="project" value="UniProtKB-KW"/>
</dbReference>
<gene>
    <name evidence="2" type="ORF">LEP1GSC058_0789</name>
</gene>
<protein>
    <submittedName>
        <fullName evidence="2">Glycosyltransferase, group 2 family</fullName>
        <ecNumber evidence="2">2.4.-.-</ecNumber>
    </submittedName>
</protein>
<comment type="caution">
    <text evidence="2">The sequence shown here is derived from an EMBL/GenBank/DDBJ whole genome shotgun (WGS) entry which is preliminary data.</text>
</comment>
<evidence type="ECO:0000313" key="3">
    <source>
        <dbReference type="Proteomes" id="UP000014540"/>
    </source>
</evidence>
<accession>S3VH36</accession>
<proteinExistence type="predicted"/>
<keyword evidence="2" id="KW-0808">Transferase</keyword>
<dbReference type="STRING" id="1193011.LEP1GSC058_0789"/>
<dbReference type="SUPFAM" id="SSF53448">
    <property type="entry name" value="Nucleotide-diphospho-sugar transferases"/>
    <property type="match status" value="1"/>
</dbReference>
<dbReference type="OrthoDB" id="5180856at2"/>
<dbReference type="Pfam" id="PF00535">
    <property type="entry name" value="Glycos_transf_2"/>
    <property type="match status" value="1"/>
</dbReference>
<feature type="domain" description="Glycosyltransferase 2-like" evidence="1">
    <location>
        <begin position="12"/>
        <end position="115"/>
    </location>
</feature>
<dbReference type="EMBL" id="AKWZ02000002">
    <property type="protein sequence ID" value="EPG75805.1"/>
    <property type="molecule type" value="Genomic_DNA"/>
</dbReference>
<dbReference type="InterPro" id="IPR029044">
    <property type="entry name" value="Nucleotide-diphossugar_trans"/>
</dbReference>
<reference evidence="2" key="1">
    <citation type="submission" date="2013-04" db="EMBL/GenBank/DDBJ databases">
        <authorList>
            <person name="Harkins D.M."/>
            <person name="Durkin A.S."/>
            <person name="Selengut J.D."/>
            <person name="Sanka R."/>
            <person name="DePew J."/>
            <person name="Purushe J."/>
            <person name="Ahmed A."/>
            <person name="van der Linden H."/>
            <person name="Goris M.G.A."/>
            <person name="Hartskeerl R.A."/>
            <person name="Vinetz J.M."/>
            <person name="Sutton G.G."/>
            <person name="Nelson W.C."/>
            <person name="Fouts D.E."/>
        </authorList>
    </citation>
    <scope>NUCLEOTIDE SEQUENCE [LARGE SCALE GENOMIC DNA]</scope>
    <source>
        <strain evidence="2">BUT 6</strain>
    </source>
</reference>
<dbReference type="AlphaFoldDB" id="S3VH36"/>
<name>S3VH36_9LEPT</name>
<evidence type="ECO:0000313" key="2">
    <source>
        <dbReference type="EMBL" id="EPG75805.1"/>
    </source>
</evidence>